<gene>
    <name evidence="2" type="ORF">B0D71_18030</name>
</gene>
<dbReference type="EMBL" id="MUJK01000005">
    <property type="protein sequence ID" value="POF41137.1"/>
    <property type="molecule type" value="Genomic_DNA"/>
</dbReference>
<feature type="transmembrane region" description="Helical" evidence="1">
    <location>
        <begin position="250"/>
        <end position="268"/>
    </location>
</feature>
<keyword evidence="1" id="KW-1133">Transmembrane helix</keyword>
<accession>A0A2S3VME5</accession>
<comment type="caution">
    <text evidence="2">The sequence shown here is derived from an EMBL/GenBank/DDBJ whole genome shotgun (WGS) entry which is preliminary data.</text>
</comment>
<dbReference type="AlphaFoldDB" id="A0A2S3VME5"/>
<protein>
    <recommendedName>
        <fullName evidence="4">DUF2955 domain-containing protein</fullName>
    </recommendedName>
</protein>
<name>A0A2S3VME5_9PSED</name>
<feature type="transmembrane region" description="Helical" evidence="1">
    <location>
        <begin position="80"/>
        <end position="101"/>
    </location>
</feature>
<feature type="transmembrane region" description="Helical" evidence="1">
    <location>
        <begin position="280"/>
        <end position="297"/>
    </location>
</feature>
<evidence type="ECO:0000256" key="1">
    <source>
        <dbReference type="SAM" id="Phobius"/>
    </source>
</evidence>
<keyword evidence="3" id="KW-1185">Reference proteome</keyword>
<reference evidence="3" key="1">
    <citation type="submission" date="2017-02" db="EMBL/GenBank/DDBJ databases">
        <authorList>
            <person name="Furmanczyk E.M."/>
        </authorList>
    </citation>
    <scope>NUCLEOTIDE SEQUENCE [LARGE SCALE GENOMIC DNA]</scope>
    <source>
        <strain evidence="3">AP3_22</strain>
    </source>
</reference>
<feature type="transmembrane region" description="Helical" evidence="1">
    <location>
        <begin position="309"/>
        <end position="330"/>
    </location>
</feature>
<evidence type="ECO:0000313" key="3">
    <source>
        <dbReference type="Proteomes" id="UP000237440"/>
    </source>
</evidence>
<dbReference type="Pfam" id="PF11168">
    <property type="entry name" value="DUF2955"/>
    <property type="match status" value="1"/>
</dbReference>
<keyword evidence="1" id="KW-0472">Membrane</keyword>
<proteinExistence type="predicted"/>
<feature type="transmembrane region" description="Helical" evidence="1">
    <location>
        <begin position="56"/>
        <end position="75"/>
    </location>
</feature>
<feature type="transmembrane region" description="Helical" evidence="1">
    <location>
        <begin position="226"/>
        <end position="244"/>
    </location>
</feature>
<evidence type="ECO:0008006" key="4">
    <source>
        <dbReference type="Google" id="ProtNLM"/>
    </source>
</evidence>
<dbReference type="RefSeq" id="WP_103396026.1">
    <property type="nucleotide sequence ID" value="NZ_MUJK01000005.1"/>
</dbReference>
<sequence>MRIERPARVQRALRLGFGTALCLAASFGLALPIPFLAPMLALMMLAAMNRPLPFKASLGLILILMLTTGTGLLLIPLLRYYPFSGVLLVGLCLFMAFGYGLRGGNPLVATFLVVGLTLISAAGTAEFALALEVIVALVKGLFLAVTTLTISHWLFPDPASAPPAKPGPSLSPTESSWLALRATLVVLPTFLLAMVDPASYLPIIMKAVSLGQQSCATSARNAGQELLGSTLLGGLMAILFWCALSLFVNLWMFFLWMLLFGLLVARKLYGLARTRQPPSFWLNSLATLIILLGQSVQDSAAGKDVYTAFAIRMGLFILVTLYACVMVYLLDTRRRRRHAPKPTPEEGQPG</sequence>
<dbReference type="Proteomes" id="UP000237440">
    <property type="component" value="Unassembled WGS sequence"/>
</dbReference>
<feature type="transmembrane region" description="Helical" evidence="1">
    <location>
        <begin position="107"/>
        <end position="129"/>
    </location>
</feature>
<dbReference type="OrthoDB" id="8958423at2"/>
<feature type="transmembrane region" description="Helical" evidence="1">
    <location>
        <begin position="175"/>
        <end position="195"/>
    </location>
</feature>
<feature type="transmembrane region" description="Helical" evidence="1">
    <location>
        <begin position="136"/>
        <end position="155"/>
    </location>
</feature>
<evidence type="ECO:0000313" key="2">
    <source>
        <dbReference type="EMBL" id="POF41137.1"/>
    </source>
</evidence>
<organism evidence="2 3">
    <name type="scientific">Pseudomonas laurylsulfativorans</name>
    <dbReference type="NCBI Taxonomy" id="1943631"/>
    <lineage>
        <taxon>Bacteria</taxon>
        <taxon>Pseudomonadati</taxon>
        <taxon>Pseudomonadota</taxon>
        <taxon>Gammaproteobacteria</taxon>
        <taxon>Pseudomonadales</taxon>
        <taxon>Pseudomonadaceae</taxon>
        <taxon>Pseudomonas</taxon>
    </lineage>
</organism>
<keyword evidence="1" id="KW-0812">Transmembrane</keyword>
<feature type="transmembrane region" description="Helical" evidence="1">
    <location>
        <begin position="12"/>
        <end position="36"/>
    </location>
</feature>
<dbReference type="InterPro" id="IPR022604">
    <property type="entry name" value="DUF2955"/>
</dbReference>